<dbReference type="EMBL" id="CAJNOQ010059519">
    <property type="protein sequence ID" value="CAF1668372.1"/>
    <property type="molecule type" value="Genomic_DNA"/>
</dbReference>
<keyword evidence="2" id="KW-1133">Transmembrane helix</keyword>
<evidence type="ECO:0000313" key="4">
    <source>
        <dbReference type="EMBL" id="CAF4634043.1"/>
    </source>
</evidence>
<proteinExistence type="predicted"/>
<evidence type="ECO:0000256" key="1">
    <source>
        <dbReference type="SAM" id="MobiDB-lite"/>
    </source>
</evidence>
<feature type="transmembrane region" description="Helical" evidence="2">
    <location>
        <begin position="12"/>
        <end position="31"/>
    </location>
</feature>
<dbReference type="OrthoDB" id="10020965at2759"/>
<comment type="caution">
    <text evidence="3">The sequence shown here is derived from an EMBL/GenBank/DDBJ whole genome shotgun (WGS) entry which is preliminary data.</text>
</comment>
<dbReference type="Proteomes" id="UP000681722">
    <property type="component" value="Unassembled WGS sequence"/>
</dbReference>
<evidence type="ECO:0000313" key="5">
    <source>
        <dbReference type="Proteomes" id="UP000663829"/>
    </source>
</evidence>
<protein>
    <submittedName>
        <fullName evidence="3">Uncharacterized protein</fullName>
    </submittedName>
</protein>
<accession>A0A816FZL4</accession>
<dbReference type="AlphaFoldDB" id="A0A816FZL4"/>
<sequence length="92" mass="10182">MFGIKLQDGLKFMSSLLLPLVLGVFTVVITFEQQKAAKHWSPAGMTFSRIVPSRFPRESGTGIPVETSGTGTRERKQKYFFGNGNTGTIEKK</sequence>
<evidence type="ECO:0000313" key="3">
    <source>
        <dbReference type="EMBL" id="CAF1668372.1"/>
    </source>
</evidence>
<reference evidence="3" key="1">
    <citation type="submission" date="2021-02" db="EMBL/GenBank/DDBJ databases">
        <authorList>
            <person name="Nowell W R."/>
        </authorList>
    </citation>
    <scope>NUCLEOTIDE SEQUENCE</scope>
</reference>
<keyword evidence="5" id="KW-1185">Reference proteome</keyword>
<organism evidence="3 5">
    <name type="scientific">Didymodactylos carnosus</name>
    <dbReference type="NCBI Taxonomy" id="1234261"/>
    <lineage>
        <taxon>Eukaryota</taxon>
        <taxon>Metazoa</taxon>
        <taxon>Spiralia</taxon>
        <taxon>Gnathifera</taxon>
        <taxon>Rotifera</taxon>
        <taxon>Eurotatoria</taxon>
        <taxon>Bdelloidea</taxon>
        <taxon>Philodinida</taxon>
        <taxon>Philodinidae</taxon>
        <taxon>Didymodactylos</taxon>
    </lineage>
</organism>
<keyword evidence="2" id="KW-0472">Membrane</keyword>
<dbReference type="Proteomes" id="UP000663829">
    <property type="component" value="Unassembled WGS sequence"/>
</dbReference>
<evidence type="ECO:0000256" key="2">
    <source>
        <dbReference type="SAM" id="Phobius"/>
    </source>
</evidence>
<dbReference type="EMBL" id="CAJOBC010137483">
    <property type="protein sequence ID" value="CAF4634043.1"/>
    <property type="molecule type" value="Genomic_DNA"/>
</dbReference>
<keyword evidence="2" id="KW-0812">Transmembrane</keyword>
<gene>
    <name evidence="3" type="ORF">GPM918_LOCUS46232</name>
    <name evidence="4" type="ORF">SRO942_LOCUS49940</name>
</gene>
<feature type="region of interest" description="Disordered" evidence="1">
    <location>
        <begin position="58"/>
        <end position="92"/>
    </location>
</feature>
<name>A0A816FZL4_9BILA</name>